<dbReference type="InterPro" id="IPR025889">
    <property type="entry name" value="GSP17M-like_dom"/>
</dbReference>
<comment type="caution">
    <text evidence="3">The sequence shown here is derived from an EMBL/GenBank/DDBJ whole genome shotgun (WGS) entry which is preliminary data.</text>
</comment>
<evidence type="ECO:0000259" key="2">
    <source>
        <dbReference type="Pfam" id="PF11181"/>
    </source>
</evidence>
<evidence type="ECO:0000313" key="3">
    <source>
        <dbReference type="EMBL" id="MDN3427503.1"/>
    </source>
</evidence>
<evidence type="ECO:0000259" key="1">
    <source>
        <dbReference type="Pfam" id="PF09557"/>
    </source>
</evidence>
<name>A0ABT7ZK23_9BACL</name>
<dbReference type="EMBL" id="JASDCQ010000002">
    <property type="protein sequence ID" value="MDN3427503.1"/>
    <property type="molecule type" value="Genomic_DNA"/>
</dbReference>
<proteinExistence type="predicted"/>
<evidence type="ECO:0000313" key="4">
    <source>
        <dbReference type="Proteomes" id="UP001225873"/>
    </source>
</evidence>
<feature type="domain" description="DUF2382" evidence="1">
    <location>
        <begin position="135"/>
        <end position="253"/>
    </location>
</feature>
<dbReference type="Pfam" id="PF09557">
    <property type="entry name" value="DUF2382"/>
    <property type="match status" value="1"/>
</dbReference>
<sequence>MEKKGNKLVGLFNAEAQVLIQIGELRAKGHEEENLYLVAKRDEQIPLLIEHTSVHVDTEDRDNFKGKFIAFLSGEDITKDAFNRMGLDADETDYYFQQVEAGKLLLYTDSLPVIEPERTIPADSKDGHPGEEQKLALHEERLNVEKERVQTGEVQVQKQLVEEDKEIQVPVEREEIVIDRRPVSEGTEAAEDEQVLSPKEAYEKGDAIYIPLSEERLDIGKKKVVREEIVIGKRKVKDVQVINETVRRETADIEENGTVHKTEKP</sequence>
<organism evidence="3 4">
    <name type="scientific">Planococcus notacanthi</name>
    <dbReference type="NCBI Taxonomy" id="3035188"/>
    <lineage>
        <taxon>Bacteria</taxon>
        <taxon>Bacillati</taxon>
        <taxon>Bacillota</taxon>
        <taxon>Bacilli</taxon>
        <taxon>Bacillales</taxon>
        <taxon>Caryophanaceae</taxon>
        <taxon>Planococcus</taxon>
    </lineage>
</organism>
<dbReference type="PANTHER" id="PTHR38463">
    <property type="entry name" value="STRESS RESPONSE PROTEIN YSNF"/>
    <property type="match status" value="1"/>
</dbReference>
<gene>
    <name evidence="3" type="ORF">QMA01_09375</name>
</gene>
<dbReference type="Pfam" id="PF11181">
    <property type="entry name" value="YflT"/>
    <property type="match status" value="1"/>
</dbReference>
<dbReference type="InterPro" id="IPR019060">
    <property type="entry name" value="DUF2382"/>
</dbReference>
<feature type="domain" description="General stress protein 17M-like" evidence="2">
    <location>
        <begin position="8"/>
        <end position="102"/>
    </location>
</feature>
<dbReference type="RefSeq" id="WP_290214845.1">
    <property type="nucleotide sequence ID" value="NZ_JASDCQ010000002.1"/>
</dbReference>
<dbReference type="PANTHER" id="PTHR38463:SF1">
    <property type="entry name" value="STRESS RESPONSE PROTEIN YSNF"/>
    <property type="match status" value="1"/>
</dbReference>
<dbReference type="InterPro" id="IPR052967">
    <property type="entry name" value="Stress_Response_Assoc"/>
</dbReference>
<accession>A0ABT7ZK23</accession>
<keyword evidence="4" id="KW-1185">Reference proteome</keyword>
<reference evidence="3 4" key="1">
    <citation type="submission" date="2023-03" db="EMBL/GenBank/DDBJ databases">
        <authorList>
            <person name="Uniacke-Lowe S."/>
            <person name="Ross P."/>
            <person name="Hill C."/>
        </authorList>
    </citation>
    <scope>NUCLEOTIDE SEQUENCE [LARGE SCALE GENOMIC DNA]</scope>
    <source>
        <strain evidence="3 4">APC 4016</strain>
    </source>
</reference>
<dbReference type="Proteomes" id="UP001225873">
    <property type="component" value="Unassembled WGS sequence"/>
</dbReference>
<protein>
    <submittedName>
        <fullName evidence="3">DUF2382 domain-containing protein</fullName>
    </submittedName>
</protein>
<dbReference type="NCBIfam" id="TIGR02271">
    <property type="entry name" value="YsnF/AvaK domain"/>
    <property type="match status" value="1"/>
</dbReference>